<evidence type="ECO:0000256" key="7">
    <source>
        <dbReference type="ARBA" id="ARBA00022842"/>
    </source>
</evidence>
<dbReference type="InterPro" id="IPR043519">
    <property type="entry name" value="NT_sf"/>
</dbReference>
<evidence type="ECO:0000256" key="4">
    <source>
        <dbReference type="ARBA" id="ARBA00022695"/>
    </source>
</evidence>
<evidence type="ECO:0000313" key="14">
    <source>
        <dbReference type="Proteomes" id="UP000092654"/>
    </source>
</evidence>
<dbReference type="KEGG" id="sje:AAV35_006225"/>
<evidence type="ECO:0000256" key="3">
    <source>
        <dbReference type="ARBA" id="ARBA00022694"/>
    </source>
</evidence>
<evidence type="ECO:0000259" key="10">
    <source>
        <dbReference type="Pfam" id="PF01743"/>
    </source>
</evidence>
<dbReference type="NCBIfam" id="NF009814">
    <property type="entry name" value="PRK13299.1"/>
    <property type="match status" value="1"/>
</dbReference>
<dbReference type="SUPFAM" id="SSF81301">
    <property type="entry name" value="Nucleotidyltransferase"/>
    <property type="match status" value="1"/>
</dbReference>
<dbReference type="Gene3D" id="3.30.460.10">
    <property type="entry name" value="Beta Polymerase, domain 2"/>
    <property type="match status" value="1"/>
</dbReference>
<dbReference type="Pfam" id="PF13735">
    <property type="entry name" value="tRNA_NucTran2_2"/>
    <property type="match status" value="1"/>
</dbReference>
<feature type="domain" description="CCA-adding enzyme C-terminal" evidence="12">
    <location>
        <begin position="265"/>
        <end position="396"/>
    </location>
</feature>
<protein>
    <recommendedName>
        <fullName evidence="15">CCA tRNA nucleotidyltransferase</fullName>
    </recommendedName>
</protein>
<evidence type="ECO:0000313" key="13">
    <source>
        <dbReference type="EMBL" id="AKG04425.1"/>
    </source>
</evidence>
<feature type="domain" description="tRNA nucleotidyltransferase/poly(A) polymerase RNA and SrmB- binding" evidence="11">
    <location>
        <begin position="179"/>
        <end position="237"/>
    </location>
</feature>
<keyword evidence="4" id="KW-0548">Nucleotidyltransferase</keyword>
<comment type="cofactor">
    <cofactor evidence="1">
        <name>Mg(2+)</name>
        <dbReference type="ChEBI" id="CHEBI:18420"/>
    </cofactor>
</comment>
<keyword evidence="8 9" id="KW-0694">RNA-binding</keyword>
<organism evidence="13 14">
    <name type="scientific">Salimicrobium jeotgali</name>
    <dbReference type="NCBI Taxonomy" id="1230341"/>
    <lineage>
        <taxon>Bacteria</taxon>
        <taxon>Bacillati</taxon>
        <taxon>Bacillota</taxon>
        <taxon>Bacilli</taxon>
        <taxon>Bacillales</taxon>
        <taxon>Bacillaceae</taxon>
        <taxon>Salimicrobium</taxon>
    </lineage>
</organism>
<feature type="domain" description="Poly A polymerase head" evidence="10">
    <location>
        <begin position="32"/>
        <end position="151"/>
    </location>
</feature>
<comment type="similarity">
    <text evidence="9">Belongs to the tRNA nucleotidyltransferase/poly(A) polymerase family.</text>
</comment>
<dbReference type="GO" id="GO:0016779">
    <property type="term" value="F:nucleotidyltransferase activity"/>
    <property type="evidence" value="ECO:0007669"/>
    <property type="project" value="UniProtKB-KW"/>
</dbReference>
<evidence type="ECO:0000256" key="9">
    <source>
        <dbReference type="RuleBase" id="RU003953"/>
    </source>
</evidence>
<gene>
    <name evidence="13" type="ORF">AAV35_006225</name>
</gene>
<dbReference type="AlphaFoldDB" id="A0AAC8PRI9"/>
<dbReference type="Gene3D" id="1.10.3090.10">
    <property type="entry name" value="cca-adding enzyme, domain 2"/>
    <property type="match status" value="1"/>
</dbReference>
<keyword evidence="3" id="KW-0819">tRNA processing</keyword>
<keyword evidence="2 9" id="KW-0808">Transferase</keyword>
<evidence type="ECO:0000259" key="12">
    <source>
        <dbReference type="Pfam" id="PF13735"/>
    </source>
</evidence>
<keyword evidence="5" id="KW-0479">Metal-binding</keyword>
<dbReference type="GO" id="GO:0008033">
    <property type="term" value="P:tRNA processing"/>
    <property type="evidence" value="ECO:0007669"/>
    <property type="project" value="UniProtKB-KW"/>
</dbReference>
<reference evidence="14" key="1">
    <citation type="submission" date="2015-06" db="EMBL/GenBank/DDBJ databases">
        <title>Salimicrobium jeotgali MJ3, isolated from Myulchi jeot, a traditional Korean fermented seafood.</title>
        <authorList>
            <person name="Kim K.H."/>
            <person name="Jeon C.O."/>
            <person name="Jin H.M."/>
        </authorList>
    </citation>
    <scope>NUCLEOTIDE SEQUENCE [LARGE SCALE GENOMIC DNA]</scope>
    <source>
        <strain evidence="14">MJ3</strain>
    </source>
</reference>
<dbReference type="GO" id="GO:0046872">
    <property type="term" value="F:metal ion binding"/>
    <property type="evidence" value="ECO:0007669"/>
    <property type="project" value="UniProtKB-KW"/>
</dbReference>
<dbReference type="InterPro" id="IPR002646">
    <property type="entry name" value="PolA_pol_head_dom"/>
</dbReference>
<evidence type="ECO:0008006" key="15">
    <source>
        <dbReference type="Google" id="ProtNLM"/>
    </source>
</evidence>
<dbReference type="Gene3D" id="1.20.58.560">
    <property type="match status" value="1"/>
</dbReference>
<dbReference type="Pfam" id="PF12627">
    <property type="entry name" value="PolyA_pol_RNAbd"/>
    <property type="match status" value="1"/>
</dbReference>
<keyword evidence="7" id="KW-0460">Magnesium</keyword>
<evidence type="ECO:0000256" key="2">
    <source>
        <dbReference type="ARBA" id="ARBA00022679"/>
    </source>
</evidence>
<dbReference type="SUPFAM" id="SSF81891">
    <property type="entry name" value="Poly A polymerase C-terminal region-like"/>
    <property type="match status" value="1"/>
</dbReference>
<name>A0AAC8PRI9_9BACI</name>
<dbReference type="EMBL" id="CP011361">
    <property type="protein sequence ID" value="AKG04425.1"/>
    <property type="molecule type" value="Genomic_DNA"/>
</dbReference>
<evidence type="ECO:0000256" key="5">
    <source>
        <dbReference type="ARBA" id="ARBA00022723"/>
    </source>
</evidence>
<evidence type="ECO:0000256" key="1">
    <source>
        <dbReference type="ARBA" id="ARBA00001946"/>
    </source>
</evidence>
<sequence>MSRCCTVNFKQHALFGPAIEVISAIEDHGGEAFMVGGCVRDFLLGQEVKDVDIATSLRPEEIINIFDKVIPVGIEHGTVIVRQRSLSFEVTTYRMEEDYEDYRHPSQVYFVSSIEQDLSRRDFTMNAMAMTSGGRLIDPFSGEKAISEKQIETVGSPSNRFEEDPLRMMRALRFSSQLGFTVSPSVLEVIKEKSSLLQHLSVERLAAEFEKTVAGPWYRKGLNYLAGTGVFAHLPVFCAHTDAAGRFPLVRLRDWSEMLSFYHQQIPGVPVEDWGRKWKLSNRTKKKAQNISGAVQMYKERGLGNYLLYTLGEADLGSWVNVMRSLGYELETDPVERYRSLPIHSRSELHLDTEELLQLFPERKKGKWIGEYLNTLVQSVVEGNCVNEKDELIKWIIELDRQRQG</sequence>
<dbReference type="CDD" id="cd05398">
    <property type="entry name" value="NT_ClassII-CCAase"/>
    <property type="match status" value="1"/>
</dbReference>
<dbReference type="GO" id="GO:0000166">
    <property type="term" value="F:nucleotide binding"/>
    <property type="evidence" value="ECO:0007669"/>
    <property type="project" value="UniProtKB-KW"/>
</dbReference>
<accession>A0AAC8PRI9</accession>
<keyword evidence="6" id="KW-0547">Nucleotide-binding</keyword>
<dbReference type="Gene3D" id="1.10.246.80">
    <property type="match status" value="1"/>
</dbReference>
<evidence type="ECO:0000256" key="6">
    <source>
        <dbReference type="ARBA" id="ARBA00022741"/>
    </source>
</evidence>
<dbReference type="PANTHER" id="PTHR46173">
    <property type="entry name" value="CCA TRNA NUCLEOTIDYLTRANSFERASE 1, MITOCHONDRIAL"/>
    <property type="match status" value="1"/>
</dbReference>
<dbReference type="InterPro" id="IPR032810">
    <property type="entry name" value="CCA-adding_enz_C"/>
</dbReference>
<dbReference type="GO" id="GO:0000049">
    <property type="term" value="F:tRNA binding"/>
    <property type="evidence" value="ECO:0007669"/>
    <property type="project" value="TreeGrafter"/>
</dbReference>
<dbReference type="Proteomes" id="UP000092654">
    <property type="component" value="Chromosome"/>
</dbReference>
<evidence type="ECO:0000256" key="8">
    <source>
        <dbReference type="ARBA" id="ARBA00022884"/>
    </source>
</evidence>
<dbReference type="InterPro" id="IPR050264">
    <property type="entry name" value="Bact_CCA-adding_enz_type3_sf"/>
</dbReference>
<proteinExistence type="inferred from homology"/>
<evidence type="ECO:0000259" key="11">
    <source>
        <dbReference type="Pfam" id="PF12627"/>
    </source>
</evidence>
<dbReference type="InterPro" id="IPR032828">
    <property type="entry name" value="PolyA_RNA-bd"/>
</dbReference>
<dbReference type="Pfam" id="PF01743">
    <property type="entry name" value="PolyA_pol"/>
    <property type="match status" value="1"/>
</dbReference>
<dbReference type="PANTHER" id="PTHR46173:SF1">
    <property type="entry name" value="CCA TRNA NUCLEOTIDYLTRANSFERASE 1, MITOCHONDRIAL"/>
    <property type="match status" value="1"/>
</dbReference>